<evidence type="ECO:0000256" key="1">
    <source>
        <dbReference type="ARBA" id="ARBA00003294"/>
    </source>
</evidence>
<dbReference type="UniPathway" id="UPA00034">
    <property type="reaction ID" value="UER00017"/>
</dbReference>
<comment type="caution">
    <text evidence="12">Was originally thought to be a dihydrodipicolinate synthase (DHDPS), catalyzing the condensation of (S)-aspartate-beta-semialdehyde [(S)-ASA] and pyruvate to dihydrodipicolinate (DHDP). However, it was shown in E.coli that the product of the enzymatic reaction is not dihydrodipicolinate but in fact (4S)-4-hydroxy-2,3,4,5-tetrahydro-(2S)-dipicolinic acid (HTPA), and that the consecutive dehydration reaction leading to DHDP is not spontaneous but catalyzed by DapB.</text>
</comment>
<comment type="subcellular location">
    <subcellularLocation>
        <location evidence="12">Cytoplasm</location>
    </subcellularLocation>
</comment>
<evidence type="ECO:0000313" key="16">
    <source>
        <dbReference type="EMBL" id="CAB3393314.1"/>
    </source>
</evidence>
<keyword evidence="10 12" id="KW-0704">Schiff base</keyword>
<evidence type="ECO:0000256" key="5">
    <source>
        <dbReference type="ARBA" id="ARBA00022490"/>
    </source>
</evidence>
<feature type="binding site" evidence="12 15">
    <location>
        <position position="209"/>
    </location>
    <ligand>
        <name>pyruvate</name>
        <dbReference type="ChEBI" id="CHEBI:15361"/>
    </ligand>
</feature>
<comment type="similarity">
    <text evidence="3 12 13">Belongs to the DapA family.</text>
</comment>
<dbReference type="HAMAP" id="MF_00418">
    <property type="entry name" value="DapA"/>
    <property type="match status" value="1"/>
</dbReference>
<evidence type="ECO:0000256" key="7">
    <source>
        <dbReference type="ARBA" id="ARBA00022915"/>
    </source>
</evidence>
<dbReference type="SMART" id="SM01130">
    <property type="entry name" value="DHDPS"/>
    <property type="match status" value="1"/>
</dbReference>
<feature type="active site" description="Proton donor/acceptor" evidence="12 14">
    <location>
        <position position="139"/>
    </location>
</feature>
<dbReference type="RefSeq" id="WP_170085634.1">
    <property type="nucleotide sequence ID" value="NZ_CP047972.1"/>
</dbReference>
<evidence type="ECO:0000256" key="14">
    <source>
        <dbReference type="PIRSR" id="PIRSR001365-1"/>
    </source>
</evidence>
<proteinExistence type="inferred from homology"/>
<evidence type="ECO:0000256" key="4">
    <source>
        <dbReference type="ARBA" id="ARBA00012086"/>
    </source>
</evidence>
<comment type="pathway">
    <text evidence="2 12">Amino-acid biosynthesis; L-lysine biosynthesis via DAP pathway; (S)-tetrahydrodipicolinate from L-aspartate: step 3/4.</text>
</comment>
<keyword evidence="8 12" id="KW-0457">Lysine biosynthesis</keyword>
<evidence type="ECO:0000256" key="11">
    <source>
        <dbReference type="ARBA" id="ARBA00047836"/>
    </source>
</evidence>
<dbReference type="Pfam" id="PF00701">
    <property type="entry name" value="DHDPS"/>
    <property type="match status" value="1"/>
</dbReference>
<keyword evidence="9 12" id="KW-0456">Lyase</keyword>
<protein>
    <recommendedName>
        <fullName evidence="4 12">4-hydroxy-tetrahydrodipicolinate synthase</fullName>
        <shortName evidence="12">HTPA synthase</shortName>
        <ecNumber evidence="4 12">4.3.3.7</ecNumber>
    </recommendedName>
</protein>
<evidence type="ECO:0000256" key="8">
    <source>
        <dbReference type="ARBA" id="ARBA00023154"/>
    </source>
</evidence>
<comment type="catalytic activity">
    <reaction evidence="11 12">
        <text>L-aspartate 4-semialdehyde + pyruvate = (2S,4S)-4-hydroxy-2,3,4,5-tetrahydrodipicolinate + H2O + H(+)</text>
        <dbReference type="Rhea" id="RHEA:34171"/>
        <dbReference type="ChEBI" id="CHEBI:15361"/>
        <dbReference type="ChEBI" id="CHEBI:15377"/>
        <dbReference type="ChEBI" id="CHEBI:15378"/>
        <dbReference type="ChEBI" id="CHEBI:67139"/>
        <dbReference type="ChEBI" id="CHEBI:537519"/>
        <dbReference type="EC" id="4.3.3.7"/>
    </reaction>
</comment>
<evidence type="ECO:0000256" key="10">
    <source>
        <dbReference type="ARBA" id="ARBA00023270"/>
    </source>
</evidence>
<dbReference type="PRINTS" id="PR00146">
    <property type="entry name" value="DHPICSNTHASE"/>
</dbReference>
<comment type="subunit">
    <text evidence="12">Homotetramer; dimer of dimers.</text>
</comment>
<keyword evidence="7 12" id="KW-0220">Diaminopimelate biosynthesis</keyword>
<evidence type="ECO:0000256" key="12">
    <source>
        <dbReference type="HAMAP-Rule" id="MF_00418"/>
    </source>
</evidence>
<sequence length="297" mass="31888">MGEGKVDFGRLLTAMATPFTDDGQLDLPAVDRLVDRLIETGTTGIVVAGTTGESPTLSHEEKLQLFERVLGRAKGRAAVIAGTGSNDTRATVALTREAEALGVDGIMLVCPYYNKPSQEGLYQHFRAAAEATHLPVMVYNVPGRTGVNLSAATTLRLAEVDNIVCVKEAGGDLGQIAEIVERAPEGFRLYSGDDKLFLPTLAVGGYGVVSVASHLVGREMTQMIQAFLSGQVAEAASWHRRLLPLFEGLFWTSSPVLLKTGLAMVGYPVGPVRLPLVEAPQKMVGDFRRILEELRLV</sequence>
<evidence type="ECO:0000256" key="2">
    <source>
        <dbReference type="ARBA" id="ARBA00005120"/>
    </source>
</evidence>
<dbReference type="GO" id="GO:0009089">
    <property type="term" value="P:lysine biosynthetic process via diaminopimelate"/>
    <property type="evidence" value="ECO:0007669"/>
    <property type="project" value="UniProtKB-UniRule"/>
</dbReference>
<feature type="site" description="Part of a proton relay during catalysis" evidence="12">
    <location>
        <position position="50"/>
    </location>
</feature>
<dbReference type="InterPro" id="IPR020624">
    <property type="entry name" value="Schiff_base-form_aldolases_CS"/>
</dbReference>
<accession>A0A6F9EA80</accession>
<dbReference type="SUPFAM" id="SSF51569">
    <property type="entry name" value="Aldolase"/>
    <property type="match status" value="1"/>
</dbReference>
<dbReference type="PROSITE" id="PS00665">
    <property type="entry name" value="DHDPS_1"/>
    <property type="match status" value="1"/>
</dbReference>
<dbReference type="GO" id="GO:0019877">
    <property type="term" value="P:diaminopimelate biosynthetic process"/>
    <property type="evidence" value="ECO:0007669"/>
    <property type="project" value="UniProtKB-UniRule"/>
</dbReference>
<dbReference type="InterPro" id="IPR002220">
    <property type="entry name" value="DapA-like"/>
</dbReference>
<dbReference type="AlphaFoldDB" id="A0A6F9EA80"/>
<reference evidence="16 17" key="1">
    <citation type="submission" date="2020-04" db="EMBL/GenBank/DDBJ databases">
        <authorList>
            <person name="Hogendoorn C."/>
        </authorList>
    </citation>
    <scope>NUCLEOTIDE SEQUENCE [LARGE SCALE GENOMIC DNA]</scope>
    <source>
        <strain evidence="16">COOX1</strain>
    </source>
</reference>
<dbReference type="EC" id="4.3.3.7" evidence="4 12"/>
<dbReference type="EMBL" id="LR792683">
    <property type="protein sequence ID" value="CAB3393314.1"/>
    <property type="molecule type" value="Genomic_DNA"/>
</dbReference>
<evidence type="ECO:0000256" key="3">
    <source>
        <dbReference type="ARBA" id="ARBA00007592"/>
    </source>
</evidence>
<evidence type="ECO:0000256" key="6">
    <source>
        <dbReference type="ARBA" id="ARBA00022605"/>
    </source>
</evidence>
<keyword evidence="6 12" id="KW-0028">Amino-acid biosynthesis</keyword>
<feature type="site" description="Part of a proton relay during catalysis" evidence="12">
    <location>
        <position position="113"/>
    </location>
</feature>
<evidence type="ECO:0000256" key="13">
    <source>
        <dbReference type="PIRNR" id="PIRNR001365"/>
    </source>
</evidence>
<dbReference type="Gene3D" id="3.20.20.70">
    <property type="entry name" value="Aldolase class I"/>
    <property type="match status" value="1"/>
</dbReference>
<organism evidence="16 17">
    <name type="scientific">Kyrpidia spormannii</name>
    <dbReference type="NCBI Taxonomy" id="2055160"/>
    <lineage>
        <taxon>Bacteria</taxon>
        <taxon>Bacillati</taxon>
        <taxon>Bacillota</taxon>
        <taxon>Bacilli</taxon>
        <taxon>Bacillales</taxon>
        <taxon>Alicyclobacillaceae</taxon>
        <taxon>Kyrpidia</taxon>
    </lineage>
</organism>
<keyword evidence="5 12" id="KW-0963">Cytoplasm</keyword>
<name>A0A6F9EA80_9BACL</name>
<dbReference type="InterPro" id="IPR005263">
    <property type="entry name" value="DapA"/>
</dbReference>
<dbReference type="PANTHER" id="PTHR12128">
    <property type="entry name" value="DIHYDRODIPICOLINATE SYNTHASE"/>
    <property type="match status" value="1"/>
</dbReference>
<feature type="active site" description="Schiff-base intermediate with substrate" evidence="12 14">
    <location>
        <position position="167"/>
    </location>
</feature>
<dbReference type="NCBIfam" id="TIGR00674">
    <property type="entry name" value="dapA"/>
    <property type="match status" value="1"/>
</dbReference>
<dbReference type="GO" id="GO:0008840">
    <property type="term" value="F:4-hydroxy-tetrahydrodipicolinate synthase activity"/>
    <property type="evidence" value="ECO:0007669"/>
    <property type="project" value="UniProtKB-UniRule"/>
</dbReference>
<dbReference type="InterPro" id="IPR013785">
    <property type="entry name" value="Aldolase_TIM"/>
</dbReference>
<evidence type="ECO:0000256" key="9">
    <source>
        <dbReference type="ARBA" id="ARBA00023239"/>
    </source>
</evidence>
<dbReference type="PANTHER" id="PTHR12128:SF66">
    <property type="entry name" value="4-HYDROXY-2-OXOGLUTARATE ALDOLASE, MITOCHONDRIAL"/>
    <property type="match status" value="1"/>
</dbReference>
<dbReference type="Proteomes" id="UP000502196">
    <property type="component" value="Chromosome"/>
</dbReference>
<dbReference type="CDD" id="cd00950">
    <property type="entry name" value="DHDPS"/>
    <property type="match status" value="1"/>
</dbReference>
<evidence type="ECO:0000256" key="15">
    <source>
        <dbReference type="PIRSR" id="PIRSR001365-2"/>
    </source>
</evidence>
<gene>
    <name evidence="12 16" type="primary">dapA</name>
    <name evidence="16" type="ORF">COOX1_1847</name>
</gene>
<comment type="function">
    <text evidence="1 12">Catalyzes the condensation of (S)-aspartate-beta-semialdehyde [(S)-ASA] and pyruvate to 4-hydroxy-tetrahydrodipicolinate (HTPA).</text>
</comment>
<feature type="binding site" evidence="12 15">
    <location>
        <position position="51"/>
    </location>
    <ligand>
        <name>pyruvate</name>
        <dbReference type="ChEBI" id="CHEBI:15361"/>
    </ligand>
</feature>
<evidence type="ECO:0000313" key="17">
    <source>
        <dbReference type="Proteomes" id="UP000502196"/>
    </source>
</evidence>
<dbReference type="PIRSF" id="PIRSF001365">
    <property type="entry name" value="DHDPS"/>
    <property type="match status" value="1"/>
</dbReference>
<dbReference type="GO" id="GO:0005829">
    <property type="term" value="C:cytosol"/>
    <property type="evidence" value="ECO:0007669"/>
    <property type="project" value="TreeGrafter"/>
</dbReference>